<gene>
    <name evidence="1" type="ORF">QAD02_017789</name>
</gene>
<proteinExistence type="predicted"/>
<comment type="caution">
    <text evidence="1">The sequence shown here is derived from an EMBL/GenBank/DDBJ whole genome shotgun (WGS) entry which is preliminary data.</text>
</comment>
<dbReference type="Proteomes" id="UP001239111">
    <property type="component" value="Chromosome 1"/>
</dbReference>
<keyword evidence="2" id="KW-1185">Reference proteome</keyword>
<name>A0ACC2PF83_9HYME</name>
<reference evidence="1" key="1">
    <citation type="submission" date="2023-04" db="EMBL/GenBank/DDBJ databases">
        <title>A chromosome-level genome assembly of the parasitoid wasp Eretmocerus hayati.</title>
        <authorList>
            <person name="Zhong Y."/>
            <person name="Liu S."/>
            <person name="Liu Y."/>
        </authorList>
    </citation>
    <scope>NUCLEOTIDE SEQUENCE</scope>
    <source>
        <strain evidence="1">ZJU_SS_LIU_2023</strain>
    </source>
</reference>
<dbReference type="EMBL" id="CM056741">
    <property type="protein sequence ID" value="KAJ8681997.1"/>
    <property type="molecule type" value="Genomic_DNA"/>
</dbReference>
<sequence length="959" mass="106949">MLAVLPVHKNRRSDSVFTDDNFTRVPQTAFSSLKLYELAHASILVNQKLTEGSDHGGRHFKTEIHEHDRASGHYNIHSPQSSVNVRYVADQSGYHPSVEYNHSDDHSRASATLTFGKVAEEITKTEKSDSPSPVIERRLIQAVEQYQTTEQTSDLPPFLRDVGSKQEPRLTPSSLGLIISSSTITNEKQSDESSFKSGSEEDQPVVENDGSFGQRLQGNNQFVQYTTTPNPVTIQSEFSTSATRSGRYFRMKQQQKANKPYLPDIIPGLSAYSSTPSTSLDTSFTPNSIDFESDRSQKYQNNGIPDSLGLQSYTPSTSPIFATNNPFLVNYVSRGVPLNISRKSSTSVEDHGRREYGFLKPIVVADTTEDRPFQYSTTFECEDDVTTNTPDLFGSAEKTLDKTSSHVLNSIQAGVSLVNAGEAHLIASTNEIQPAPVKEEVEEAYQIDNSPVQLSNMLGMQRNKYVPVRPVFHGKKDLLKEQAQRDESVEIQKSVELFHSSPVHEIHYPEQAVQTQGDSLLITVNNGLNSLQLRDNDANPHGDNDSQPKDSVTIQPVYVVPPATYILEGSSSTSSDHEQDKIPQSSSNENQNSPLIKAEELENSSKNQAYQIPQDNSKTVPGIVYAENSNNHPSQDVAQKKAPLSIEHIVESRLPVPPSYPYTLGVPAPHSVLPHLQKVHTKRIHIPPSFLDRKQNPHLLHGIPDKHLYIPIAAGAVPPIPQPYPLESEKSIDRKVPHLNGAPKFVEKPSTIHAPYGVHYGVSYQQIMKPQNSGLYSQWPKRSTHTYALPAPLIHGFSSSNDALITKQNELNRKLNHTQSLRGSAHDWPVHSLSYGKTNIPKLVHDNHLTHSHHLPNVYLDRRHSPIFRTNEPERTASLGQIPNLQHVHRQNGFPSKILGPVPPHVVERRHNPRRGRSHELAKYPPKGNFRQSKVEYGFKPPLVPSVQYDEDTASKVES</sequence>
<evidence type="ECO:0000313" key="2">
    <source>
        <dbReference type="Proteomes" id="UP001239111"/>
    </source>
</evidence>
<protein>
    <submittedName>
        <fullName evidence="1">Uncharacterized protein</fullName>
    </submittedName>
</protein>
<organism evidence="1 2">
    <name type="scientific">Eretmocerus hayati</name>
    <dbReference type="NCBI Taxonomy" id="131215"/>
    <lineage>
        <taxon>Eukaryota</taxon>
        <taxon>Metazoa</taxon>
        <taxon>Ecdysozoa</taxon>
        <taxon>Arthropoda</taxon>
        <taxon>Hexapoda</taxon>
        <taxon>Insecta</taxon>
        <taxon>Pterygota</taxon>
        <taxon>Neoptera</taxon>
        <taxon>Endopterygota</taxon>
        <taxon>Hymenoptera</taxon>
        <taxon>Apocrita</taxon>
        <taxon>Proctotrupomorpha</taxon>
        <taxon>Chalcidoidea</taxon>
        <taxon>Aphelinidae</taxon>
        <taxon>Aphelininae</taxon>
        <taxon>Eretmocerus</taxon>
    </lineage>
</organism>
<accession>A0ACC2PF83</accession>
<evidence type="ECO:0000313" key="1">
    <source>
        <dbReference type="EMBL" id="KAJ8681997.1"/>
    </source>
</evidence>